<dbReference type="EC" id="3.4.24.-" evidence="14"/>
<dbReference type="SUPFAM" id="SSF52540">
    <property type="entry name" value="P-loop containing nucleoside triphosphate hydrolases"/>
    <property type="match status" value="1"/>
</dbReference>
<evidence type="ECO:0000256" key="3">
    <source>
        <dbReference type="ARBA" id="ARBA00022475"/>
    </source>
</evidence>
<keyword evidence="5 14" id="KW-0812">Transmembrane</keyword>
<keyword evidence="9 14" id="KW-0862">Zinc</keyword>
<comment type="similarity">
    <text evidence="14">In the central section; belongs to the AAA ATPase family.</text>
</comment>
<evidence type="ECO:0000313" key="17">
    <source>
        <dbReference type="EMBL" id="MSU02211.1"/>
    </source>
</evidence>
<evidence type="ECO:0000256" key="11">
    <source>
        <dbReference type="ARBA" id="ARBA00022989"/>
    </source>
</evidence>
<evidence type="ECO:0000256" key="8">
    <source>
        <dbReference type="ARBA" id="ARBA00022801"/>
    </source>
</evidence>
<dbReference type="Proteomes" id="UP000469523">
    <property type="component" value="Unassembled WGS sequence"/>
</dbReference>
<feature type="binding site" evidence="14">
    <location>
        <position position="417"/>
    </location>
    <ligand>
        <name>Zn(2+)</name>
        <dbReference type="ChEBI" id="CHEBI:29105"/>
        <note>catalytic</note>
    </ligand>
</feature>
<keyword evidence="3 14" id="KW-1003">Cell membrane</keyword>
<comment type="caution">
    <text evidence="17">The sequence shown here is derived from an EMBL/GenBank/DDBJ whole genome shotgun (WGS) entry which is preliminary data.</text>
</comment>
<dbReference type="FunFam" id="3.40.50.300:FF:000352">
    <property type="entry name" value="ATP-dependent zinc metalloprotease FTSH 7, chloroplastic"/>
    <property type="match status" value="1"/>
</dbReference>
<feature type="transmembrane region" description="Helical" evidence="14">
    <location>
        <begin position="7"/>
        <end position="27"/>
    </location>
</feature>
<proteinExistence type="inferred from homology"/>
<dbReference type="PANTHER" id="PTHR23076:SF97">
    <property type="entry name" value="ATP-DEPENDENT ZINC METALLOPROTEASE YME1L1"/>
    <property type="match status" value="1"/>
</dbReference>
<evidence type="ECO:0000259" key="16">
    <source>
        <dbReference type="SMART" id="SM00382"/>
    </source>
</evidence>
<keyword evidence="12 14" id="KW-0482">Metalloprotease</keyword>
<protein>
    <recommendedName>
        <fullName evidence="14">ATP-dependent zinc metalloprotease FtsH</fullName>
        <ecNumber evidence="14">3.4.24.-</ecNumber>
    </recommendedName>
</protein>
<dbReference type="Gene3D" id="1.20.58.760">
    <property type="entry name" value="Peptidase M41"/>
    <property type="match status" value="1"/>
</dbReference>
<evidence type="ECO:0000256" key="14">
    <source>
        <dbReference type="HAMAP-Rule" id="MF_01458"/>
    </source>
</evidence>
<dbReference type="GO" id="GO:0006508">
    <property type="term" value="P:proteolysis"/>
    <property type="evidence" value="ECO:0007669"/>
    <property type="project" value="UniProtKB-KW"/>
</dbReference>
<dbReference type="Pfam" id="PF06480">
    <property type="entry name" value="FtsH_ext"/>
    <property type="match status" value="1"/>
</dbReference>
<keyword evidence="8 14" id="KW-0378">Hydrolase</keyword>
<name>A0A6N7XJE6_9FIRM</name>
<evidence type="ECO:0000256" key="10">
    <source>
        <dbReference type="ARBA" id="ARBA00022840"/>
    </source>
</evidence>
<dbReference type="GO" id="GO:0008270">
    <property type="term" value="F:zinc ion binding"/>
    <property type="evidence" value="ECO:0007669"/>
    <property type="project" value="UniProtKB-UniRule"/>
</dbReference>
<feature type="transmembrane region" description="Helical" evidence="14">
    <location>
        <begin position="102"/>
        <end position="119"/>
    </location>
</feature>
<dbReference type="InterPro" id="IPR003959">
    <property type="entry name" value="ATPase_AAA_core"/>
</dbReference>
<dbReference type="InterPro" id="IPR041569">
    <property type="entry name" value="AAA_lid_3"/>
</dbReference>
<dbReference type="EMBL" id="VUNQ01000026">
    <property type="protein sequence ID" value="MSU02211.1"/>
    <property type="molecule type" value="Genomic_DNA"/>
</dbReference>
<evidence type="ECO:0000256" key="6">
    <source>
        <dbReference type="ARBA" id="ARBA00022723"/>
    </source>
</evidence>
<dbReference type="InterPro" id="IPR037219">
    <property type="entry name" value="Peptidase_M41-like"/>
</dbReference>
<dbReference type="GO" id="GO:0016887">
    <property type="term" value="F:ATP hydrolysis activity"/>
    <property type="evidence" value="ECO:0007669"/>
    <property type="project" value="UniProtKB-UniRule"/>
</dbReference>
<evidence type="ECO:0000256" key="9">
    <source>
        <dbReference type="ARBA" id="ARBA00022833"/>
    </source>
</evidence>
<feature type="domain" description="AAA+ ATPase" evidence="16">
    <location>
        <begin position="181"/>
        <end position="321"/>
    </location>
</feature>
<dbReference type="Pfam" id="PF17862">
    <property type="entry name" value="AAA_lid_3"/>
    <property type="match status" value="1"/>
</dbReference>
<dbReference type="PANTHER" id="PTHR23076">
    <property type="entry name" value="METALLOPROTEASE M41 FTSH"/>
    <property type="match status" value="1"/>
</dbReference>
<dbReference type="HAMAP" id="MF_01458">
    <property type="entry name" value="FtsH"/>
    <property type="match status" value="1"/>
</dbReference>
<dbReference type="SMART" id="SM00382">
    <property type="entry name" value="AAA"/>
    <property type="match status" value="1"/>
</dbReference>
<accession>A0A6N7XJE6</accession>
<dbReference type="Pfam" id="PF00004">
    <property type="entry name" value="AAA"/>
    <property type="match status" value="1"/>
</dbReference>
<dbReference type="GO" id="GO:0030163">
    <property type="term" value="P:protein catabolic process"/>
    <property type="evidence" value="ECO:0007669"/>
    <property type="project" value="UniProtKB-UniRule"/>
</dbReference>
<evidence type="ECO:0000256" key="5">
    <source>
        <dbReference type="ARBA" id="ARBA00022692"/>
    </source>
</evidence>
<keyword evidence="11 14" id="KW-1133">Transmembrane helix</keyword>
<dbReference type="FunFam" id="1.10.8.60:FF:000001">
    <property type="entry name" value="ATP-dependent zinc metalloprotease FtsH"/>
    <property type="match status" value="1"/>
</dbReference>
<evidence type="ECO:0000256" key="2">
    <source>
        <dbReference type="ARBA" id="ARBA00010044"/>
    </source>
</evidence>
<dbReference type="GO" id="GO:0005524">
    <property type="term" value="F:ATP binding"/>
    <property type="evidence" value="ECO:0007669"/>
    <property type="project" value="UniProtKB-UniRule"/>
</dbReference>
<dbReference type="RefSeq" id="WP_154440859.1">
    <property type="nucleotide sequence ID" value="NZ_JAHLPJ010000001.1"/>
</dbReference>
<dbReference type="InterPro" id="IPR003960">
    <property type="entry name" value="ATPase_AAA_CS"/>
</dbReference>
<evidence type="ECO:0000256" key="7">
    <source>
        <dbReference type="ARBA" id="ARBA00022741"/>
    </source>
</evidence>
<dbReference type="InterPro" id="IPR003593">
    <property type="entry name" value="AAA+_ATPase"/>
</dbReference>
<reference evidence="17 18" key="1">
    <citation type="submission" date="2019-09" db="EMBL/GenBank/DDBJ databases">
        <title>In-depth cultivation of the pig gut microbiome towards novel bacterial diversity and tailored functional studies.</title>
        <authorList>
            <person name="Wylensek D."/>
            <person name="Hitch T.C.A."/>
            <person name="Clavel T."/>
        </authorList>
    </citation>
    <scope>NUCLEOTIDE SEQUENCE [LARGE SCALE GENOMIC DNA]</scope>
    <source>
        <strain evidence="17 18">WCA3-693-APC-4?</strain>
    </source>
</reference>
<dbReference type="SUPFAM" id="SSF140990">
    <property type="entry name" value="FtsH protease domain-like"/>
    <property type="match status" value="1"/>
</dbReference>
<dbReference type="CDD" id="cd19501">
    <property type="entry name" value="RecA-like_FtsH"/>
    <property type="match status" value="1"/>
</dbReference>
<keyword evidence="18" id="KW-1185">Reference proteome</keyword>
<dbReference type="GO" id="GO:0005737">
    <property type="term" value="C:cytoplasm"/>
    <property type="evidence" value="ECO:0007669"/>
    <property type="project" value="UniProtKB-ARBA"/>
</dbReference>
<dbReference type="InterPro" id="IPR005936">
    <property type="entry name" value="FtsH"/>
</dbReference>
<dbReference type="InterPro" id="IPR027417">
    <property type="entry name" value="P-loop_NTPase"/>
</dbReference>
<feature type="binding site" evidence="14">
    <location>
        <position position="413"/>
    </location>
    <ligand>
        <name>Zn(2+)</name>
        <dbReference type="ChEBI" id="CHEBI:29105"/>
        <note>catalytic</note>
    </ligand>
</feature>
<feature type="active site" evidence="14">
    <location>
        <position position="414"/>
    </location>
</feature>
<comment type="subunit">
    <text evidence="14">Homohexamer.</text>
</comment>
<dbReference type="Pfam" id="PF01434">
    <property type="entry name" value="Peptidase_M41"/>
    <property type="match status" value="1"/>
</dbReference>
<dbReference type="Gene3D" id="1.10.8.60">
    <property type="match status" value="1"/>
</dbReference>
<evidence type="ECO:0000313" key="18">
    <source>
        <dbReference type="Proteomes" id="UP000469523"/>
    </source>
</evidence>
<keyword evidence="10 14" id="KW-0067">ATP-binding</keyword>
<evidence type="ECO:0000256" key="1">
    <source>
        <dbReference type="ARBA" id="ARBA00004370"/>
    </source>
</evidence>
<keyword evidence="13 14" id="KW-0472">Membrane</keyword>
<dbReference type="AlphaFoldDB" id="A0A6N7XJE6"/>
<dbReference type="Gene3D" id="3.40.50.300">
    <property type="entry name" value="P-loop containing nucleotide triphosphate hydrolases"/>
    <property type="match status" value="1"/>
</dbReference>
<keyword evidence="7 14" id="KW-0547">Nucleotide-binding</keyword>
<sequence>MQINKKLKLVLLMAISIILLSTVLFYMQKNNEVEDMPYTLFLNHLEKGLVEEVELSNSGKIKIKLTNNKVATTDNPRTDRFKEELLMYDVKVIEKTNGVNQAIPMLILVSAMGLMIFYLNKNMSKQAEKEMTKMSQIDAELSKKRITFKDVAGNEEAKESLMDMVDFIKNPEIYNNFGARLPRGVLLYGAPGTGKTLMAKAMAGEAEVPFYAVSGSDFVQVYAGLGASRIRELFKKAKEAGKSVIFIDEIDSLGKKRKSGDNPSGSEEGDRTLNALLTEMSGFKDNEGIIVVAATNRIDILDEALLRPGRFDRQVEVSLPDVNGRYEILKLHSRNKPVAKNVDLKKVALETIYFSGAKLENLMNESAIIAVKEKSKEITMNHINKAYYSVLVGDEKKDRSAISHVDREITAYHEAGHALVAKLVAKDNRVTKVSIIPSTKGMGGFSLNIPPDKMYQTKKDILRNVMISLGGRVAEEIIYGKENITTGASSDLEKATDMTLSMIGVFGMDEEVGLLNYNVLSGRDINNGVLIKRAKDILNTLYEDTINLLNTNIDILHSLAGKLIDKEVLYEDEINNIVYKS</sequence>
<comment type="function">
    <text evidence="14">Acts as a processive, ATP-dependent zinc metallopeptidase for both cytoplasmic and membrane proteins. Plays a role in the quality control of integral membrane proteins.</text>
</comment>
<evidence type="ECO:0000256" key="15">
    <source>
        <dbReference type="RuleBase" id="RU003651"/>
    </source>
</evidence>
<gene>
    <name evidence="17" type="primary">hflB</name>
    <name evidence="14" type="synonym">ftsH</name>
    <name evidence="17" type="ORF">FYJ83_12080</name>
</gene>
<dbReference type="InterPro" id="IPR011546">
    <property type="entry name" value="Pept_M41_FtsH_extracell"/>
</dbReference>
<comment type="similarity">
    <text evidence="15">Belongs to the AAA ATPase family.</text>
</comment>
<keyword evidence="6 14" id="KW-0479">Metal-binding</keyword>
<evidence type="ECO:0000256" key="13">
    <source>
        <dbReference type="ARBA" id="ARBA00023136"/>
    </source>
</evidence>
<dbReference type="GO" id="GO:0004222">
    <property type="term" value="F:metalloendopeptidase activity"/>
    <property type="evidence" value="ECO:0007669"/>
    <property type="project" value="InterPro"/>
</dbReference>
<evidence type="ECO:0000256" key="4">
    <source>
        <dbReference type="ARBA" id="ARBA00022670"/>
    </source>
</evidence>
<dbReference type="Gene3D" id="3.30.720.210">
    <property type="match status" value="1"/>
</dbReference>
<comment type="subcellular location">
    <subcellularLocation>
        <location evidence="14">Cell membrane</location>
        <topology evidence="14">Multi-pass membrane protein</topology>
        <orientation evidence="14">Cytoplasmic side</orientation>
    </subcellularLocation>
    <subcellularLocation>
        <location evidence="1">Membrane</location>
    </subcellularLocation>
</comment>
<feature type="binding site" evidence="14">
    <location>
        <position position="491"/>
    </location>
    <ligand>
        <name>Zn(2+)</name>
        <dbReference type="ChEBI" id="CHEBI:29105"/>
        <note>catalytic</note>
    </ligand>
</feature>
<organism evidence="17 18">
    <name type="scientific">Tissierella pigra</name>
    <dbReference type="NCBI Taxonomy" id="2607614"/>
    <lineage>
        <taxon>Bacteria</taxon>
        <taxon>Bacillati</taxon>
        <taxon>Bacillota</taxon>
        <taxon>Tissierellia</taxon>
        <taxon>Tissierellales</taxon>
        <taxon>Tissierellaceae</taxon>
        <taxon>Tissierella</taxon>
    </lineage>
</organism>
<evidence type="ECO:0000256" key="12">
    <source>
        <dbReference type="ARBA" id="ARBA00023049"/>
    </source>
</evidence>
<dbReference type="GO" id="GO:0004176">
    <property type="term" value="F:ATP-dependent peptidase activity"/>
    <property type="evidence" value="ECO:0007669"/>
    <property type="project" value="InterPro"/>
</dbReference>
<feature type="binding site" evidence="14">
    <location>
        <begin position="189"/>
        <end position="196"/>
    </location>
    <ligand>
        <name>ATP</name>
        <dbReference type="ChEBI" id="CHEBI:30616"/>
    </ligand>
</feature>
<dbReference type="InterPro" id="IPR000642">
    <property type="entry name" value="Peptidase_M41"/>
</dbReference>
<dbReference type="GO" id="GO:0005886">
    <property type="term" value="C:plasma membrane"/>
    <property type="evidence" value="ECO:0007669"/>
    <property type="project" value="UniProtKB-SubCell"/>
</dbReference>
<dbReference type="PROSITE" id="PS00674">
    <property type="entry name" value="AAA"/>
    <property type="match status" value="1"/>
</dbReference>
<comment type="cofactor">
    <cofactor evidence="14">
        <name>Zn(2+)</name>
        <dbReference type="ChEBI" id="CHEBI:29105"/>
    </cofactor>
    <text evidence="14">Binds 1 zinc ion per subunit.</text>
</comment>
<keyword evidence="4 14" id="KW-0645">Protease</keyword>
<comment type="similarity">
    <text evidence="2 14">In the C-terminal section; belongs to the peptidase M41 family.</text>
</comment>